<accession>A0A916ZU93</accession>
<dbReference type="AlphaFoldDB" id="A0A916ZU93"/>
<dbReference type="Gene3D" id="3.90.550.10">
    <property type="entry name" value="Spore Coat Polysaccharide Biosynthesis Protein SpsA, Chain A"/>
    <property type="match status" value="1"/>
</dbReference>
<reference evidence="2" key="1">
    <citation type="journal article" date="2014" name="Int. J. Syst. Evol. Microbiol.">
        <title>Complete genome sequence of Corynebacterium casei LMG S-19264T (=DSM 44701T), isolated from a smear-ripened cheese.</title>
        <authorList>
            <consortium name="US DOE Joint Genome Institute (JGI-PGF)"/>
            <person name="Walter F."/>
            <person name="Albersmeier A."/>
            <person name="Kalinowski J."/>
            <person name="Ruckert C."/>
        </authorList>
    </citation>
    <scope>NUCLEOTIDE SEQUENCE</scope>
    <source>
        <strain evidence="2">CGMCC 1.15367</strain>
    </source>
</reference>
<dbReference type="EMBL" id="BMIQ01000005">
    <property type="protein sequence ID" value="GGE13012.1"/>
    <property type="molecule type" value="Genomic_DNA"/>
</dbReference>
<evidence type="ECO:0000313" key="2">
    <source>
        <dbReference type="EMBL" id="GGE13012.1"/>
    </source>
</evidence>
<evidence type="ECO:0000313" key="3">
    <source>
        <dbReference type="Proteomes" id="UP000644699"/>
    </source>
</evidence>
<evidence type="ECO:0008006" key="4">
    <source>
        <dbReference type="Google" id="ProtNLM"/>
    </source>
</evidence>
<evidence type="ECO:0000256" key="1">
    <source>
        <dbReference type="SAM" id="MobiDB-lite"/>
    </source>
</evidence>
<keyword evidence="3" id="KW-1185">Reference proteome</keyword>
<reference evidence="2" key="2">
    <citation type="submission" date="2020-09" db="EMBL/GenBank/DDBJ databases">
        <authorList>
            <person name="Sun Q."/>
            <person name="Zhou Y."/>
        </authorList>
    </citation>
    <scope>NUCLEOTIDE SEQUENCE</scope>
    <source>
        <strain evidence="2">CGMCC 1.15367</strain>
    </source>
</reference>
<comment type="caution">
    <text evidence="2">The sequence shown here is derived from an EMBL/GenBank/DDBJ whole genome shotgun (WGS) entry which is preliminary data.</text>
</comment>
<feature type="compositionally biased region" description="Pro residues" evidence="1">
    <location>
        <begin position="8"/>
        <end position="17"/>
    </location>
</feature>
<dbReference type="InterPro" id="IPR029044">
    <property type="entry name" value="Nucleotide-diphossugar_trans"/>
</dbReference>
<dbReference type="RefSeq" id="WP_188910768.1">
    <property type="nucleotide sequence ID" value="NZ_BMIQ01000005.1"/>
</dbReference>
<protein>
    <recommendedName>
        <fullName evidence="4">Glycosyl transferase family 2</fullName>
    </recommendedName>
</protein>
<feature type="region of interest" description="Disordered" evidence="1">
    <location>
        <begin position="1"/>
        <end position="21"/>
    </location>
</feature>
<gene>
    <name evidence="2" type="ORF">GCM10011390_35160</name>
</gene>
<dbReference type="SUPFAM" id="SSF53448">
    <property type="entry name" value="Nucleotide-diphospho-sugar transferases"/>
    <property type="match status" value="1"/>
</dbReference>
<proteinExistence type="predicted"/>
<sequence>MATASARPPVPEAPFPVAPDGADRPIPPEIAALVAPHLPVAKLSLAGAPEALVQAPLVACVPACDEAGRIDRCLAALDAELAPGEAILVLANGCTDATPVLAGAALSRMARPTLLVECRWQPGRGSAPFARRLALDLATGLAPEALLLSIDGDTLVLPGLRAAYAAEFARGFDLVCGRIGFLPDEAARLPPADPASDALIRACRDLSRQIAARLCPDPDNPWPHHGNIGGANFAMRGLAYRQAGGLPTPPSGEDRALRALFEAHGLRIRHSDGPRVETSCRLDGRATGGLAEELRRNRTEADPLVDELLEPADRLVLRARARAAFRAAPDAEARRAALAPLGLAEETAGRLARLGTGLALREAEEASPVLRRERLRLSDLRPLEPALRRALADIEGARSDSPAFPSP</sequence>
<name>A0A916ZU93_9HYPH</name>
<dbReference type="Proteomes" id="UP000644699">
    <property type="component" value="Unassembled WGS sequence"/>
</dbReference>
<organism evidence="2 3">
    <name type="scientific">Aureimonas endophytica</name>
    <dbReference type="NCBI Taxonomy" id="2027858"/>
    <lineage>
        <taxon>Bacteria</taxon>
        <taxon>Pseudomonadati</taxon>
        <taxon>Pseudomonadota</taxon>
        <taxon>Alphaproteobacteria</taxon>
        <taxon>Hyphomicrobiales</taxon>
        <taxon>Aurantimonadaceae</taxon>
        <taxon>Aureimonas</taxon>
    </lineage>
</organism>